<dbReference type="FunFam" id="3.40.30.10:FF:000001">
    <property type="entry name" value="Thioredoxin"/>
    <property type="match status" value="1"/>
</dbReference>
<dbReference type="Proteomes" id="UP000182975">
    <property type="component" value="Unassembled WGS sequence"/>
</dbReference>
<feature type="active site" description="Nucleophile" evidence="8">
    <location>
        <position position="33"/>
    </location>
</feature>
<dbReference type="NCBIfam" id="TIGR01068">
    <property type="entry name" value="thioredoxin"/>
    <property type="match status" value="1"/>
</dbReference>
<dbReference type="PANTHER" id="PTHR45663:SF11">
    <property type="entry name" value="GEO12009P1"/>
    <property type="match status" value="1"/>
</dbReference>
<keyword evidence="12" id="KW-1185">Reference proteome</keyword>
<feature type="disulfide bond" description="Redox-active" evidence="9">
    <location>
        <begin position="30"/>
        <end position="33"/>
    </location>
</feature>
<evidence type="ECO:0000256" key="6">
    <source>
        <dbReference type="NCBIfam" id="TIGR01068"/>
    </source>
</evidence>
<dbReference type="Pfam" id="PF00085">
    <property type="entry name" value="Thioredoxin"/>
    <property type="match status" value="1"/>
</dbReference>
<protein>
    <recommendedName>
        <fullName evidence="6 7">Thioredoxin</fullName>
    </recommendedName>
</protein>
<dbReference type="OrthoDB" id="9790390at2"/>
<evidence type="ECO:0000256" key="1">
    <source>
        <dbReference type="ARBA" id="ARBA00008987"/>
    </source>
</evidence>
<dbReference type="SUPFAM" id="SSF52833">
    <property type="entry name" value="Thioredoxin-like"/>
    <property type="match status" value="1"/>
</dbReference>
<keyword evidence="5 9" id="KW-0676">Redox-active center</keyword>
<dbReference type="RefSeq" id="WP_066661915.1">
    <property type="nucleotide sequence ID" value="NZ_CP011402.1"/>
</dbReference>
<comment type="similarity">
    <text evidence="1 7">Belongs to the thioredoxin family.</text>
</comment>
<dbReference type="InterPro" id="IPR005746">
    <property type="entry name" value="Thioredoxin"/>
</dbReference>
<feature type="site" description="Contributes to redox potential value" evidence="8">
    <location>
        <position position="31"/>
    </location>
</feature>
<dbReference type="STRING" id="79604.AAY81_04555"/>
<keyword evidence="2" id="KW-0813">Transport</keyword>
<feature type="active site" description="Nucleophile" evidence="8">
    <location>
        <position position="30"/>
    </location>
</feature>
<accession>A0A172RY19</accession>
<dbReference type="PIRSF" id="PIRSF000077">
    <property type="entry name" value="Thioredoxin"/>
    <property type="match status" value="1"/>
</dbReference>
<evidence type="ECO:0000256" key="3">
    <source>
        <dbReference type="ARBA" id="ARBA00022982"/>
    </source>
</evidence>
<dbReference type="GO" id="GO:0015035">
    <property type="term" value="F:protein-disulfide reductase activity"/>
    <property type="evidence" value="ECO:0007669"/>
    <property type="project" value="UniProtKB-UniRule"/>
</dbReference>
<dbReference type="Gene3D" id="3.40.30.10">
    <property type="entry name" value="Glutaredoxin"/>
    <property type="match status" value="1"/>
</dbReference>
<dbReference type="GO" id="GO:0005737">
    <property type="term" value="C:cytoplasm"/>
    <property type="evidence" value="ECO:0007669"/>
    <property type="project" value="TreeGrafter"/>
</dbReference>
<evidence type="ECO:0000256" key="5">
    <source>
        <dbReference type="ARBA" id="ARBA00023284"/>
    </source>
</evidence>
<evidence type="ECO:0000256" key="2">
    <source>
        <dbReference type="ARBA" id="ARBA00022448"/>
    </source>
</evidence>
<dbReference type="PRINTS" id="PR00421">
    <property type="entry name" value="THIOREDOXIN"/>
</dbReference>
<dbReference type="AlphaFoldDB" id="A0A172RY19"/>
<dbReference type="InterPro" id="IPR036249">
    <property type="entry name" value="Thioredoxin-like_sf"/>
</dbReference>
<dbReference type="PROSITE" id="PS51352">
    <property type="entry name" value="THIOREDOXIN_2"/>
    <property type="match status" value="1"/>
</dbReference>
<name>A0A172RY19_9ACTN</name>
<dbReference type="CDD" id="cd02947">
    <property type="entry name" value="TRX_family"/>
    <property type="match status" value="1"/>
</dbReference>
<feature type="site" description="Contributes to redox potential value" evidence="8">
    <location>
        <position position="32"/>
    </location>
</feature>
<dbReference type="PATRIC" id="fig|79604.3.peg.927"/>
<dbReference type="KEGG" id="ddt:AAY81_04555"/>
<feature type="domain" description="Thioredoxin" evidence="10">
    <location>
        <begin position="1"/>
        <end position="102"/>
    </location>
</feature>
<evidence type="ECO:0000313" key="12">
    <source>
        <dbReference type="Proteomes" id="UP000182975"/>
    </source>
</evidence>
<gene>
    <name evidence="11" type="ORF">SAMN02910314_01852</name>
</gene>
<evidence type="ECO:0000256" key="4">
    <source>
        <dbReference type="ARBA" id="ARBA00023157"/>
    </source>
</evidence>
<evidence type="ECO:0000256" key="8">
    <source>
        <dbReference type="PIRSR" id="PIRSR000077-1"/>
    </source>
</evidence>
<evidence type="ECO:0000256" key="7">
    <source>
        <dbReference type="PIRNR" id="PIRNR000077"/>
    </source>
</evidence>
<dbReference type="InterPro" id="IPR013766">
    <property type="entry name" value="Thioredoxin_domain"/>
</dbReference>
<sequence length="102" mass="11036">MAQVLSSAEFDSKVLQASEPVLVDFYADWCGPCKMMSPTIDEVANEMSGKASVYKVNVDECPDIAQRYGVMSIPTLIVFQGGEIKNQTLGAQPKASVLALFD</sequence>
<evidence type="ECO:0000259" key="10">
    <source>
        <dbReference type="PROSITE" id="PS51352"/>
    </source>
</evidence>
<dbReference type="EMBL" id="FOEC01000016">
    <property type="protein sequence ID" value="SEO99370.1"/>
    <property type="molecule type" value="Genomic_DNA"/>
</dbReference>
<proteinExistence type="inferred from homology"/>
<evidence type="ECO:0000256" key="9">
    <source>
        <dbReference type="PIRSR" id="PIRSR000077-4"/>
    </source>
</evidence>
<dbReference type="PROSITE" id="PS00194">
    <property type="entry name" value="THIOREDOXIN_1"/>
    <property type="match status" value="1"/>
</dbReference>
<evidence type="ECO:0000313" key="11">
    <source>
        <dbReference type="EMBL" id="SEO99370.1"/>
    </source>
</evidence>
<feature type="site" description="Deprotonates C-terminal active site Cys" evidence="8">
    <location>
        <position position="24"/>
    </location>
</feature>
<dbReference type="InterPro" id="IPR017937">
    <property type="entry name" value="Thioredoxin_CS"/>
</dbReference>
<dbReference type="PANTHER" id="PTHR45663">
    <property type="entry name" value="GEO12009P1"/>
    <property type="match status" value="1"/>
</dbReference>
<keyword evidence="3" id="KW-0249">Electron transport</keyword>
<reference evidence="12" key="1">
    <citation type="submission" date="2016-10" db="EMBL/GenBank/DDBJ databases">
        <authorList>
            <person name="Varghese N."/>
        </authorList>
    </citation>
    <scope>NUCLEOTIDE SEQUENCE [LARGE SCALE GENOMIC DNA]</scope>
    <source>
        <strain evidence="12">DSM 21843</strain>
    </source>
</reference>
<keyword evidence="4 9" id="KW-1015">Disulfide bond</keyword>
<organism evidence="11 12">
    <name type="scientific">Denitrobacterium detoxificans</name>
    <dbReference type="NCBI Taxonomy" id="79604"/>
    <lineage>
        <taxon>Bacteria</taxon>
        <taxon>Bacillati</taxon>
        <taxon>Actinomycetota</taxon>
        <taxon>Coriobacteriia</taxon>
        <taxon>Eggerthellales</taxon>
        <taxon>Eggerthellaceae</taxon>
        <taxon>Denitrobacterium</taxon>
    </lineage>
</organism>